<dbReference type="PROSITE" id="PS00028">
    <property type="entry name" value="ZINC_FINGER_C2H2_1"/>
    <property type="match status" value="2"/>
</dbReference>
<accession>A0ABZ1D6S0</accession>
<keyword evidence="1" id="KW-0479">Metal-binding</keyword>
<evidence type="ECO:0000256" key="3">
    <source>
        <dbReference type="ARBA" id="ARBA00022833"/>
    </source>
</evidence>
<evidence type="ECO:0000256" key="4">
    <source>
        <dbReference type="PROSITE-ProRule" id="PRU00042"/>
    </source>
</evidence>
<dbReference type="RefSeq" id="XP_062794041.1">
    <property type="nucleotide sequence ID" value="XM_062937990.1"/>
</dbReference>
<reference evidence="7 8" key="1">
    <citation type="submission" date="2024-01" db="EMBL/GenBank/DDBJ databases">
        <title>Comparative genomics of Cryptococcus and Kwoniella reveals pathogenesis evolution and contrasting modes of karyotype evolution via chromosome fusion or intercentromeric recombination.</title>
        <authorList>
            <person name="Coelho M.A."/>
            <person name="David-Palma M."/>
            <person name="Shea T."/>
            <person name="Bowers K."/>
            <person name="McGinley-Smith S."/>
            <person name="Mohammad A.W."/>
            <person name="Gnirke A."/>
            <person name="Yurkov A.M."/>
            <person name="Nowrousian M."/>
            <person name="Sun S."/>
            <person name="Cuomo C.A."/>
            <person name="Heitman J."/>
        </authorList>
    </citation>
    <scope>NUCLEOTIDE SEQUENCE [LARGE SCALE GENOMIC DNA]</scope>
    <source>
        <strain evidence="7">CBS 11374</strain>
    </source>
</reference>
<dbReference type="SMART" id="SM00355">
    <property type="entry name" value="ZnF_C2H2"/>
    <property type="match status" value="2"/>
</dbReference>
<evidence type="ECO:0000313" key="8">
    <source>
        <dbReference type="Proteomes" id="UP001329825"/>
    </source>
</evidence>
<dbReference type="PROSITE" id="PS50157">
    <property type="entry name" value="ZINC_FINGER_C2H2_2"/>
    <property type="match status" value="2"/>
</dbReference>
<evidence type="ECO:0000313" key="7">
    <source>
        <dbReference type="EMBL" id="WRT69302.1"/>
    </source>
</evidence>
<protein>
    <recommendedName>
        <fullName evidence="6">C2H2-type domain-containing protein</fullName>
    </recommendedName>
</protein>
<dbReference type="EMBL" id="CP141888">
    <property type="protein sequence ID" value="WRT69302.1"/>
    <property type="molecule type" value="Genomic_DNA"/>
</dbReference>
<dbReference type="InterPro" id="IPR013087">
    <property type="entry name" value="Znf_C2H2_type"/>
</dbReference>
<proteinExistence type="predicted"/>
<evidence type="ECO:0000256" key="2">
    <source>
        <dbReference type="ARBA" id="ARBA00022771"/>
    </source>
</evidence>
<evidence type="ECO:0000259" key="6">
    <source>
        <dbReference type="PROSITE" id="PS50157"/>
    </source>
</evidence>
<organism evidence="7 8">
    <name type="scientific">Kwoniella shivajii</name>
    <dbReference type="NCBI Taxonomy" id="564305"/>
    <lineage>
        <taxon>Eukaryota</taxon>
        <taxon>Fungi</taxon>
        <taxon>Dikarya</taxon>
        <taxon>Basidiomycota</taxon>
        <taxon>Agaricomycotina</taxon>
        <taxon>Tremellomycetes</taxon>
        <taxon>Tremellales</taxon>
        <taxon>Cryptococcaceae</taxon>
        <taxon>Kwoniella</taxon>
    </lineage>
</organism>
<dbReference type="Gene3D" id="3.30.160.60">
    <property type="entry name" value="Classic Zinc Finger"/>
    <property type="match status" value="2"/>
</dbReference>
<dbReference type="InterPro" id="IPR036236">
    <property type="entry name" value="Znf_C2H2_sf"/>
</dbReference>
<dbReference type="Pfam" id="PF00096">
    <property type="entry name" value="zf-C2H2"/>
    <property type="match status" value="2"/>
</dbReference>
<feature type="domain" description="C2H2-type" evidence="6">
    <location>
        <begin position="268"/>
        <end position="297"/>
    </location>
</feature>
<dbReference type="PANTHER" id="PTHR23235">
    <property type="entry name" value="KRUEPPEL-LIKE TRANSCRIPTION FACTOR"/>
    <property type="match status" value="1"/>
</dbReference>
<feature type="region of interest" description="Disordered" evidence="5">
    <location>
        <begin position="40"/>
        <end position="72"/>
    </location>
</feature>
<keyword evidence="2 4" id="KW-0863">Zinc-finger</keyword>
<dbReference type="PANTHER" id="PTHR23235:SF120">
    <property type="entry name" value="KRUPPEL-LIKE FACTOR 15"/>
    <property type="match status" value="1"/>
</dbReference>
<keyword evidence="3" id="KW-0862">Zinc</keyword>
<gene>
    <name evidence="7" type="ORF">IL334_006286</name>
</gene>
<feature type="domain" description="C2H2-type" evidence="6">
    <location>
        <begin position="240"/>
        <end position="267"/>
    </location>
</feature>
<dbReference type="Proteomes" id="UP001329825">
    <property type="component" value="Chromosome 8"/>
</dbReference>
<dbReference type="SUPFAM" id="SSF57667">
    <property type="entry name" value="beta-beta-alpha zinc fingers"/>
    <property type="match status" value="1"/>
</dbReference>
<feature type="region of interest" description="Disordered" evidence="5">
    <location>
        <begin position="152"/>
        <end position="230"/>
    </location>
</feature>
<feature type="compositionally biased region" description="Polar residues" evidence="5">
    <location>
        <begin position="47"/>
        <end position="64"/>
    </location>
</feature>
<evidence type="ECO:0000256" key="5">
    <source>
        <dbReference type="SAM" id="MobiDB-lite"/>
    </source>
</evidence>
<dbReference type="GeneID" id="87958416"/>
<keyword evidence="8" id="KW-1185">Reference proteome</keyword>
<sequence>MNPLRMIQPFDLSHYQLPSTSNTELSSPVQVQISHDRASLVEDDRQSSTFSLSPPQTMQNSHSAPPTAAPYQPSFAFNLNDQRQNEFKLTMETQQPQPQVWPGKAFNTQTYETPYQSLRSVSSYSQHVHSHSTPLVYPTSYQPFSNSYVSQSSTPFQYSDSHSHSQSSSLPVPLPTQLKEYSGQSLPLPLQRGQSTDYTLPEGQWESNAPYPQPVHQSPDENVQVKSSKKNEKTIKCRKHICPVCDKRFNRPSSLNTHMSVHTGAKPYICTRPDCQRRFSVSSNLRRHERTHDSRAGKERQFNLAIQSSRSLQFQNQPHPQLQSQPLFTQPDQNGGPFMYNYYQPFPSSGYMTSDQLPPPPLEYATSASSSGSIGSTVDYGGISGLAQYQIVNRDKGFGVADMPRKVLAGWDAVNEEMDTKAGLLLT</sequence>
<name>A0ABZ1D6S0_9TREE</name>
<evidence type="ECO:0000256" key="1">
    <source>
        <dbReference type="ARBA" id="ARBA00022723"/>
    </source>
</evidence>